<evidence type="ECO:0000313" key="1">
    <source>
        <dbReference type="EMBL" id="NMM93500.1"/>
    </source>
</evidence>
<dbReference type="AlphaFoldDB" id="A0A7Y0ENG1"/>
<dbReference type="Proteomes" id="UP000532194">
    <property type="component" value="Unassembled WGS sequence"/>
</dbReference>
<dbReference type="EMBL" id="JAAIII010000002">
    <property type="protein sequence ID" value="NMM93500.1"/>
    <property type="molecule type" value="Genomic_DNA"/>
</dbReference>
<dbReference type="RefSeq" id="WP_169171569.1">
    <property type="nucleotide sequence ID" value="NZ_JAAIII010000002.1"/>
</dbReference>
<gene>
    <name evidence="1" type="ORF">G1C95_0685</name>
</gene>
<comment type="caution">
    <text evidence="1">The sequence shown here is derived from an EMBL/GenBank/DDBJ whole genome shotgun (WGS) entry which is preliminary data.</text>
</comment>
<protein>
    <submittedName>
        <fullName evidence="1">Uncharacterized protein</fullName>
    </submittedName>
</protein>
<keyword evidence="2" id="KW-1185">Reference proteome</keyword>
<accession>A0A7Y0ENG1</accession>
<organism evidence="1 2">
    <name type="scientific">Bifidobacterium oedipodis</name>
    <dbReference type="NCBI Taxonomy" id="2675322"/>
    <lineage>
        <taxon>Bacteria</taxon>
        <taxon>Bacillati</taxon>
        <taxon>Actinomycetota</taxon>
        <taxon>Actinomycetes</taxon>
        <taxon>Bifidobacteriales</taxon>
        <taxon>Bifidobacteriaceae</taxon>
        <taxon>Bifidobacterium</taxon>
    </lineage>
</organism>
<reference evidence="1 2" key="1">
    <citation type="submission" date="2020-02" db="EMBL/GenBank/DDBJ databases">
        <title>Characterization of phylogenetic diversity of novel bifidobacterial species isolated in Czech ZOOs.</title>
        <authorList>
            <person name="Lugli G.A."/>
            <person name="Vera N.B."/>
            <person name="Ventura M."/>
        </authorList>
    </citation>
    <scope>NUCLEOTIDE SEQUENCE [LARGE SCALE GENOMIC DNA]</scope>
    <source>
        <strain evidence="1 2">DSM 109957</strain>
    </source>
</reference>
<evidence type="ECO:0000313" key="2">
    <source>
        <dbReference type="Proteomes" id="UP000532194"/>
    </source>
</evidence>
<proteinExistence type="predicted"/>
<name>A0A7Y0ENG1_9BIFI</name>
<sequence length="334" mass="38084">MYAPIEWHLSKDDILLYYSKNKLDTLLKKYAINRDKTTLLFPSDSSASLDFQGGVKTLTAAIPRIGKKEKTERELLSDVGKKMEEVGHIQYEPSLKRDRYALVRVIAKCGTMWPWAGTDEESTFRHVVWWIGKTANFTVLAYGDIANYLDDDSAQRRAEEHKATWWPSRADTYYKLIESMSNSALWSEWSGFSEEERLISLNGLYNECFCDGVNRAPLLHEQKVLEMLLRIDNTEKNIICGSPLWVKEVVKPVPGTYFTGQQCEVSPVAPWTTSSGILTSSAVAEWTGNCWVNPRWLPVYYSPNPLEPKKHVDLPDSSSVPNLDQIYSLRSSDL</sequence>